<reference evidence="2 3" key="1">
    <citation type="submission" date="2016-12" db="EMBL/GenBank/DDBJ databases">
        <title>The genomes of Aspergillus section Nigri reveals drivers in fungal speciation.</title>
        <authorList>
            <consortium name="DOE Joint Genome Institute"/>
            <person name="Vesth T.C."/>
            <person name="Nybo J."/>
            <person name="Theobald S."/>
            <person name="Brandl J."/>
            <person name="Frisvad J.C."/>
            <person name="Nielsen K.F."/>
            <person name="Lyhne E.K."/>
            <person name="Kogle M.E."/>
            <person name="Kuo A."/>
            <person name="Riley R."/>
            <person name="Clum A."/>
            <person name="Nolan M."/>
            <person name="Lipzen A."/>
            <person name="Salamov A."/>
            <person name="Henrissat B."/>
            <person name="Wiebenga A."/>
            <person name="De Vries R.P."/>
            <person name="Grigoriev I.V."/>
            <person name="Mortensen U.H."/>
            <person name="Andersen M.R."/>
            <person name="Baker S.E."/>
        </authorList>
    </citation>
    <scope>NUCLEOTIDE SEQUENCE [LARGE SCALE GENOMIC DNA]</scope>
    <source>
        <strain evidence="2 3">CBS 121591</strain>
    </source>
</reference>
<name>A0A319CJI7_9EURO</name>
<evidence type="ECO:0000256" key="1">
    <source>
        <dbReference type="SAM" id="MobiDB-lite"/>
    </source>
</evidence>
<dbReference type="VEuPathDB" id="FungiDB:BO82DRAFT_150533"/>
<dbReference type="Proteomes" id="UP000248340">
    <property type="component" value="Unassembled WGS sequence"/>
</dbReference>
<keyword evidence="3" id="KW-1185">Reference proteome</keyword>
<dbReference type="AlphaFoldDB" id="A0A319CJI7"/>
<dbReference type="RefSeq" id="XP_025489053.1">
    <property type="nucleotide sequence ID" value="XM_025630164.1"/>
</dbReference>
<sequence>MMHSPAPPSSSWAISFPSGFSARARKLLAVSCAPHTPTGLPLLSLLQERESFQNQQKKNPGKVGSGLASSTKTGAMSDVGLSWSGRVIKTARLLQSQHLTLIPTVQPIVFFSPRLTDAGVLTALCSHAALLERGNGRCDSLPRGGVDHGSPPPRLSNPRHPTSNRANDRIEFHHPSLLATRETTSNMARQLLMPCA</sequence>
<evidence type="ECO:0000313" key="3">
    <source>
        <dbReference type="Proteomes" id="UP000248340"/>
    </source>
</evidence>
<accession>A0A319CJI7</accession>
<protein>
    <submittedName>
        <fullName evidence="2">Uncharacterized protein</fullName>
    </submittedName>
</protein>
<feature type="region of interest" description="Disordered" evidence="1">
    <location>
        <begin position="141"/>
        <end position="167"/>
    </location>
</feature>
<dbReference type="EMBL" id="KZ821725">
    <property type="protein sequence ID" value="PYH78853.1"/>
    <property type="molecule type" value="Genomic_DNA"/>
</dbReference>
<gene>
    <name evidence="2" type="ORF">BO82DRAFT_150533</name>
</gene>
<proteinExistence type="predicted"/>
<evidence type="ECO:0000313" key="2">
    <source>
        <dbReference type="EMBL" id="PYH78853.1"/>
    </source>
</evidence>
<organism evidence="2 3">
    <name type="scientific">Aspergillus uvarum CBS 121591</name>
    <dbReference type="NCBI Taxonomy" id="1448315"/>
    <lineage>
        <taxon>Eukaryota</taxon>
        <taxon>Fungi</taxon>
        <taxon>Dikarya</taxon>
        <taxon>Ascomycota</taxon>
        <taxon>Pezizomycotina</taxon>
        <taxon>Eurotiomycetes</taxon>
        <taxon>Eurotiomycetidae</taxon>
        <taxon>Eurotiales</taxon>
        <taxon>Aspergillaceae</taxon>
        <taxon>Aspergillus</taxon>
        <taxon>Aspergillus subgen. Circumdati</taxon>
    </lineage>
</organism>
<dbReference type="GeneID" id="37132905"/>